<dbReference type="Proteomes" id="UP001295684">
    <property type="component" value="Unassembled WGS sequence"/>
</dbReference>
<feature type="transmembrane region" description="Helical" evidence="1">
    <location>
        <begin position="127"/>
        <end position="150"/>
    </location>
</feature>
<evidence type="ECO:0000313" key="2">
    <source>
        <dbReference type="EMBL" id="CAI2382023.1"/>
    </source>
</evidence>
<gene>
    <name evidence="2" type="ORF">ECRASSUSDP1_LOCUS23490</name>
</gene>
<keyword evidence="1" id="KW-0812">Transmembrane</keyword>
<feature type="transmembrane region" description="Helical" evidence="1">
    <location>
        <begin position="86"/>
        <end position="107"/>
    </location>
</feature>
<sequence length="207" mass="24011">MKEACEKMHKLVNSKEYMILLYLISFAIIFGLLIWRMIVGGTSALLIYLFVNCNLTLGALVHFIVLWIMTDEEHEDKLCSEEAKTFFYITAAISGLVFGPAYLMIVFNNDEDYNSEIPFCSSGNCDIVALRVLCSFCICQLGLGIALPIVYDQQMNAGFWVGLMFITYLELFCYSVYLQTRYYLFKVHWLPYVHPLTWIFYVCFLIF</sequence>
<dbReference type="AlphaFoldDB" id="A0AAD1Y009"/>
<accession>A0AAD1Y009</accession>
<feature type="transmembrane region" description="Helical" evidence="1">
    <location>
        <begin position="157"/>
        <end position="177"/>
    </location>
</feature>
<evidence type="ECO:0000313" key="3">
    <source>
        <dbReference type="Proteomes" id="UP001295684"/>
    </source>
</evidence>
<feature type="transmembrane region" description="Helical" evidence="1">
    <location>
        <begin position="20"/>
        <end position="39"/>
    </location>
</feature>
<dbReference type="EMBL" id="CAMPGE010024161">
    <property type="protein sequence ID" value="CAI2382023.1"/>
    <property type="molecule type" value="Genomic_DNA"/>
</dbReference>
<comment type="caution">
    <text evidence="2">The sequence shown here is derived from an EMBL/GenBank/DDBJ whole genome shotgun (WGS) entry which is preliminary data.</text>
</comment>
<evidence type="ECO:0000256" key="1">
    <source>
        <dbReference type="SAM" id="Phobius"/>
    </source>
</evidence>
<protein>
    <submittedName>
        <fullName evidence="2">Uncharacterized protein</fullName>
    </submittedName>
</protein>
<keyword evidence="1" id="KW-0472">Membrane</keyword>
<reference evidence="2" key="1">
    <citation type="submission" date="2023-07" db="EMBL/GenBank/DDBJ databases">
        <authorList>
            <consortium name="AG Swart"/>
            <person name="Singh M."/>
            <person name="Singh A."/>
            <person name="Seah K."/>
            <person name="Emmerich C."/>
        </authorList>
    </citation>
    <scope>NUCLEOTIDE SEQUENCE</scope>
    <source>
        <strain evidence="2">DP1</strain>
    </source>
</reference>
<organism evidence="2 3">
    <name type="scientific">Euplotes crassus</name>
    <dbReference type="NCBI Taxonomy" id="5936"/>
    <lineage>
        <taxon>Eukaryota</taxon>
        <taxon>Sar</taxon>
        <taxon>Alveolata</taxon>
        <taxon>Ciliophora</taxon>
        <taxon>Intramacronucleata</taxon>
        <taxon>Spirotrichea</taxon>
        <taxon>Hypotrichia</taxon>
        <taxon>Euplotida</taxon>
        <taxon>Euplotidae</taxon>
        <taxon>Moneuplotes</taxon>
    </lineage>
</organism>
<keyword evidence="1" id="KW-1133">Transmembrane helix</keyword>
<feature type="transmembrane region" description="Helical" evidence="1">
    <location>
        <begin position="45"/>
        <end position="65"/>
    </location>
</feature>
<feature type="transmembrane region" description="Helical" evidence="1">
    <location>
        <begin position="189"/>
        <end position="206"/>
    </location>
</feature>
<keyword evidence="3" id="KW-1185">Reference proteome</keyword>
<name>A0AAD1Y009_EUPCR</name>
<proteinExistence type="predicted"/>